<feature type="transmembrane region" description="Helical" evidence="7">
    <location>
        <begin position="245"/>
        <end position="267"/>
    </location>
</feature>
<dbReference type="AlphaFoldDB" id="A0A3B0A392"/>
<evidence type="ECO:0000256" key="5">
    <source>
        <dbReference type="ARBA" id="ARBA00022989"/>
    </source>
</evidence>
<keyword evidence="6 7" id="KW-0472">Membrane</keyword>
<feature type="transmembrane region" description="Helical" evidence="7">
    <location>
        <begin position="38"/>
        <end position="58"/>
    </location>
</feature>
<sequence length="287" mass="30412">MSGPTSVSTGRASPVTLSQPAALQSGTAAHQRRRHLPLGLFGLIGLLLVLELVPRIGLVSPAYLSPTSEIVKTLAGEVGRPSFWIAVWDTVRSWAIGLIIAVIAGTVVGLILGSVGFLRRLTSSLIEFLRPIPSVSLVPLAVLLYGNDIRSKLLLIVYAAFWQVLIQVMYGAHDVDPVAADTARSFRLGRLALLRHVTWPTVLPYFMTGVRLAASVALILAVTGELVIGAPGLGKEIAIAQSSAAIPLVYAYVVTTGLLGVLVNLGARAVERRVLSWHPSVRGEVAA</sequence>
<dbReference type="CDD" id="cd06261">
    <property type="entry name" value="TM_PBP2"/>
    <property type="match status" value="1"/>
</dbReference>
<dbReference type="Gene3D" id="1.10.3720.10">
    <property type="entry name" value="MetI-like"/>
    <property type="match status" value="1"/>
</dbReference>
<keyword evidence="10" id="KW-1185">Reference proteome</keyword>
<dbReference type="InterPro" id="IPR035906">
    <property type="entry name" value="MetI-like_sf"/>
</dbReference>
<evidence type="ECO:0000256" key="1">
    <source>
        <dbReference type="ARBA" id="ARBA00004651"/>
    </source>
</evidence>
<dbReference type="Pfam" id="PF00528">
    <property type="entry name" value="BPD_transp_1"/>
    <property type="match status" value="1"/>
</dbReference>
<feature type="domain" description="ABC transmembrane type-1" evidence="8">
    <location>
        <begin position="87"/>
        <end position="271"/>
    </location>
</feature>
<comment type="similarity">
    <text evidence="7">Belongs to the binding-protein-dependent transport system permease family.</text>
</comment>
<evidence type="ECO:0000313" key="9">
    <source>
        <dbReference type="EMBL" id="RKN55288.1"/>
    </source>
</evidence>
<feature type="transmembrane region" description="Helical" evidence="7">
    <location>
        <begin position="94"/>
        <end position="118"/>
    </location>
</feature>
<protein>
    <submittedName>
        <fullName evidence="9">ABC transporter permease</fullName>
    </submittedName>
</protein>
<gene>
    <name evidence="9" type="ORF">D7193_11370</name>
</gene>
<proteinExistence type="inferred from homology"/>
<dbReference type="OrthoDB" id="5458199at2"/>
<evidence type="ECO:0000256" key="2">
    <source>
        <dbReference type="ARBA" id="ARBA00022448"/>
    </source>
</evidence>
<dbReference type="PANTHER" id="PTHR30151">
    <property type="entry name" value="ALKANE SULFONATE ABC TRANSPORTER-RELATED, MEMBRANE SUBUNIT"/>
    <property type="match status" value="1"/>
</dbReference>
<keyword evidence="5 7" id="KW-1133">Transmembrane helix</keyword>
<dbReference type="SUPFAM" id="SSF161098">
    <property type="entry name" value="MetI-like"/>
    <property type="match status" value="1"/>
</dbReference>
<keyword evidence="2 7" id="KW-0813">Transport</keyword>
<dbReference type="EMBL" id="RBAN01000002">
    <property type="protein sequence ID" value="RKN55288.1"/>
    <property type="molecule type" value="Genomic_DNA"/>
</dbReference>
<evidence type="ECO:0000256" key="6">
    <source>
        <dbReference type="ARBA" id="ARBA00023136"/>
    </source>
</evidence>
<dbReference type="Proteomes" id="UP000279968">
    <property type="component" value="Unassembled WGS sequence"/>
</dbReference>
<dbReference type="PROSITE" id="PS50928">
    <property type="entry name" value="ABC_TM1"/>
    <property type="match status" value="1"/>
</dbReference>
<evidence type="ECO:0000256" key="3">
    <source>
        <dbReference type="ARBA" id="ARBA00022475"/>
    </source>
</evidence>
<dbReference type="GO" id="GO:0005886">
    <property type="term" value="C:plasma membrane"/>
    <property type="evidence" value="ECO:0007669"/>
    <property type="project" value="UniProtKB-SubCell"/>
</dbReference>
<evidence type="ECO:0000313" key="10">
    <source>
        <dbReference type="Proteomes" id="UP000279968"/>
    </source>
</evidence>
<dbReference type="InterPro" id="IPR000515">
    <property type="entry name" value="MetI-like"/>
</dbReference>
<evidence type="ECO:0000256" key="7">
    <source>
        <dbReference type="RuleBase" id="RU363032"/>
    </source>
</evidence>
<name>A0A3B0A392_9ACTN</name>
<keyword evidence="4 7" id="KW-0812">Transmembrane</keyword>
<reference evidence="9 10" key="1">
    <citation type="journal article" date="2015" name="Int. J. Syst. Evol. Microbiol.">
        <title>Micromonospora costi sp. nov., isolated from a leaf of Costus speciosus.</title>
        <authorList>
            <person name="Thawai C."/>
        </authorList>
    </citation>
    <scope>NUCLEOTIDE SEQUENCE [LARGE SCALE GENOMIC DNA]</scope>
    <source>
        <strain evidence="9 10">CS1-12</strain>
    </source>
</reference>
<dbReference type="RefSeq" id="WP_120779476.1">
    <property type="nucleotide sequence ID" value="NZ_JBHLUP010000002.1"/>
</dbReference>
<dbReference type="GO" id="GO:0055085">
    <property type="term" value="P:transmembrane transport"/>
    <property type="evidence" value="ECO:0007669"/>
    <property type="project" value="InterPro"/>
</dbReference>
<keyword evidence="3" id="KW-1003">Cell membrane</keyword>
<organism evidence="9 10">
    <name type="scientific">Micromonospora costi</name>
    <dbReference type="NCBI Taxonomy" id="1530042"/>
    <lineage>
        <taxon>Bacteria</taxon>
        <taxon>Bacillati</taxon>
        <taxon>Actinomycetota</taxon>
        <taxon>Actinomycetes</taxon>
        <taxon>Micromonosporales</taxon>
        <taxon>Micromonosporaceae</taxon>
        <taxon>Micromonospora</taxon>
    </lineage>
</organism>
<comment type="subcellular location">
    <subcellularLocation>
        <location evidence="1 7">Cell membrane</location>
        <topology evidence="1 7">Multi-pass membrane protein</topology>
    </subcellularLocation>
</comment>
<accession>A0A3B0A392</accession>
<comment type="caution">
    <text evidence="9">The sequence shown here is derived from an EMBL/GenBank/DDBJ whole genome shotgun (WGS) entry which is preliminary data.</text>
</comment>
<evidence type="ECO:0000259" key="8">
    <source>
        <dbReference type="PROSITE" id="PS50928"/>
    </source>
</evidence>
<evidence type="ECO:0000256" key="4">
    <source>
        <dbReference type="ARBA" id="ARBA00022692"/>
    </source>
</evidence>
<feature type="transmembrane region" description="Helical" evidence="7">
    <location>
        <begin position="212"/>
        <end position="233"/>
    </location>
</feature>
<dbReference type="PANTHER" id="PTHR30151:SF0">
    <property type="entry name" value="ABC TRANSPORTER PERMEASE PROTEIN MJ0413-RELATED"/>
    <property type="match status" value="1"/>
</dbReference>